<protein>
    <submittedName>
        <fullName evidence="1">Uncharacterized protein</fullName>
    </submittedName>
</protein>
<dbReference type="EMBL" id="QRXV01000017">
    <property type="protein sequence ID" value="RGU37534.1"/>
    <property type="molecule type" value="Genomic_DNA"/>
</dbReference>
<organism evidence="1 2">
    <name type="scientific">Bacteroides uniformis</name>
    <dbReference type="NCBI Taxonomy" id="820"/>
    <lineage>
        <taxon>Bacteria</taxon>
        <taxon>Pseudomonadati</taxon>
        <taxon>Bacteroidota</taxon>
        <taxon>Bacteroidia</taxon>
        <taxon>Bacteroidales</taxon>
        <taxon>Bacteroidaceae</taxon>
        <taxon>Bacteroides</taxon>
    </lineage>
</organism>
<gene>
    <name evidence="1" type="ORF">DWW83_15705</name>
</gene>
<comment type="caution">
    <text evidence="1">The sequence shown here is derived from an EMBL/GenBank/DDBJ whole genome shotgun (WGS) entry which is preliminary data.</text>
</comment>
<reference evidence="1 2" key="1">
    <citation type="submission" date="2018-08" db="EMBL/GenBank/DDBJ databases">
        <title>A genome reference for cultivated species of the human gut microbiota.</title>
        <authorList>
            <person name="Zou Y."/>
            <person name="Xue W."/>
            <person name="Luo G."/>
        </authorList>
    </citation>
    <scope>NUCLEOTIDE SEQUENCE [LARGE SCALE GENOMIC DNA]</scope>
    <source>
        <strain evidence="1 2">AF17-20</strain>
    </source>
</reference>
<dbReference type="AlphaFoldDB" id="A0A412SIQ2"/>
<accession>A0A412SIQ2</accession>
<evidence type="ECO:0000313" key="2">
    <source>
        <dbReference type="Proteomes" id="UP000284022"/>
    </source>
</evidence>
<name>A0A412SIQ2_BACUN</name>
<dbReference type="Proteomes" id="UP000284022">
    <property type="component" value="Unassembled WGS sequence"/>
</dbReference>
<sequence length="346" mass="38486">MSINMAKEVKAATLTVTELVNATEVASIEQSNTNNMEKKEISENGNAANAASNELKSWGKDMGVKPTTVKARINGEVQTIIVAHTEYGMRHDKKMDKMLTTANRDKLLTPRYHFCKPDIFWKEGYNLFDNNGELIEQGTTNVLTHCETPETSERIYIDDFLEDVEIHDFESVADYAQHIGETVLISRMPSKVEEMGIAALATGDEAVKEAYEFAIENGITYTQSLGFMAGEMKAATLKLMMRGVKAKPTLALGRTKEQAQMLYDESCKSLGEGESKKRYVPRALNIILKKEKFSFDMVIEALRTIPSSEVTMAKLADCGEKEACIAGALISWILTLQRQKETKTAA</sequence>
<proteinExistence type="predicted"/>
<evidence type="ECO:0000313" key="1">
    <source>
        <dbReference type="EMBL" id="RGU37534.1"/>
    </source>
</evidence>